<dbReference type="Proteomes" id="UP000887565">
    <property type="component" value="Unplaced"/>
</dbReference>
<accession>A0A915IRE3</accession>
<evidence type="ECO:0000313" key="3">
    <source>
        <dbReference type="WBParaSite" id="nRc.2.0.1.t16773-RA"/>
    </source>
</evidence>
<proteinExistence type="predicted"/>
<reference evidence="3" key="1">
    <citation type="submission" date="2022-11" db="UniProtKB">
        <authorList>
            <consortium name="WormBaseParasite"/>
        </authorList>
    </citation>
    <scope>IDENTIFICATION</scope>
</reference>
<dbReference type="AlphaFoldDB" id="A0A915IRE3"/>
<organism evidence="2 3">
    <name type="scientific">Romanomermis culicivorax</name>
    <name type="common">Nematode worm</name>
    <dbReference type="NCBI Taxonomy" id="13658"/>
    <lineage>
        <taxon>Eukaryota</taxon>
        <taxon>Metazoa</taxon>
        <taxon>Ecdysozoa</taxon>
        <taxon>Nematoda</taxon>
        <taxon>Enoplea</taxon>
        <taxon>Dorylaimia</taxon>
        <taxon>Mermithida</taxon>
        <taxon>Mermithoidea</taxon>
        <taxon>Mermithidae</taxon>
        <taxon>Romanomermis</taxon>
    </lineage>
</organism>
<sequence>MLQPESPQPFNPHFDHRHGRDQSQDCYRDGTLSTNHRPQNKAPPPNKLVSFQLPQPEQPLQSQACTEMLLEQLIQ</sequence>
<dbReference type="WBParaSite" id="nRc.2.0.1.t16773-RA">
    <property type="protein sequence ID" value="nRc.2.0.1.t16773-RA"/>
    <property type="gene ID" value="nRc.2.0.1.g16773"/>
</dbReference>
<feature type="compositionally biased region" description="Pro residues" evidence="1">
    <location>
        <begin position="1"/>
        <end position="10"/>
    </location>
</feature>
<evidence type="ECO:0000256" key="1">
    <source>
        <dbReference type="SAM" id="MobiDB-lite"/>
    </source>
</evidence>
<protein>
    <submittedName>
        <fullName evidence="3">Uncharacterized protein</fullName>
    </submittedName>
</protein>
<feature type="compositionally biased region" description="Basic and acidic residues" evidence="1">
    <location>
        <begin position="18"/>
        <end position="28"/>
    </location>
</feature>
<feature type="region of interest" description="Disordered" evidence="1">
    <location>
        <begin position="1"/>
        <end position="62"/>
    </location>
</feature>
<name>A0A915IRE3_ROMCU</name>
<keyword evidence="2" id="KW-1185">Reference proteome</keyword>
<feature type="compositionally biased region" description="Low complexity" evidence="1">
    <location>
        <begin position="52"/>
        <end position="62"/>
    </location>
</feature>
<evidence type="ECO:0000313" key="2">
    <source>
        <dbReference type="Proteomes" id="UP000887565"/>
    </source>
</evidence>